<organism evidence="2 3">
    <name type="scientific">Chara braunii</name>
    <name type="common">Braun's stonewort</name>
    <dbReference type="NCBI Taxonomy" id="69332"/>
    <lineage>
        <taxon>Eukaryota</taxon>
        <taxon>Viridiplantae</taxon>
        <taxon>Streptophyta</taxon>
        <taxon>Charophyceae</taxon>
        <taxon>Charales</taxon>
        <taxon>Characeae</taxon>
        <taxon>Chara</taxon>
    </lineage>
</organism>
<dbReference type="PANTHER" id="PTHR31635:SF196">
    <property type="entry name" value="REVERSE TRANSCRIPTASE DOMAIN-CONTAINING PROTEIN-RELATED"/>
    <property type="match status" value="1"/>
</dbReference>
<dbReference type="Pfam" id="PF00078">
    <property type="entry name" value="RVT_1"/>
    <property type="match status" value="1"/>
</dbReference>
<dbReference type="STRING" id="69332.A0A388L8N4"/>
<evidence type="ECO:0000259" key="1">
    <source>
        <dbReference type="PROSITE" id="PS50878"/>
    </source>
</evidence>
<name>A0A388L8N4_CHABU</name>
<dbReference type="Proteomes" id="UP000265515">
    <property type="component" value="Unassembled WGS sequence"/>
</dbReference>
<dbReference type="PANTHER" id="PTHR31635">
    <property type="entry name" value="REVERSE TRANSCRIPTASE DOMAIN-CONTAINING PROTEIN-RELATED"/>
    <property type="match status" value="1"/>
</dbReference>
<dbReference type="PROSITE" id="PS50878">
    <property type="entry name" value="RT_POL"/>
    <property type="match status" value="1"/>
</dbReference>
<gene>
    <name evidence="2" type="ORF">CBR_g27902</name>
</gene>
<keyword evidence="3" id="KW-1185">Reference proteome</keyword>
<evidence type="ECO:0000313" key="3">
    <source>
        <dbReference type="Proteomes" id="UP000265515"/>
    </source>
</evidence>
<dbReference type="CDD" id="cd01650">
    <property type="entry name" value="RT_nLTR_like"/>
    <property type="match status" value="1"/>
</dbReference>
<reference evidence="2 3" key="1">
    <citation type="journal article" date="2018" name="Cell">
        <title>The Chara Genome: Secondary Complexity and Implications for Plant Terrestrialization.</title>
        <authorList>
            <person name="Nishiyama T."/>
            <person name="Sakayama H."/>
            <person name="Vries J.D."/>
            <person name="Buschmann H."/>
            <person name="Saint-Marcoux D."/>
            <person name="Ullrich K.K."/>
            <person name="Haas F.B."/>
            <person name="Vanderstraeten L."/>
            <person name="Becker D."/>
            <person name="Lang D."/>
            <person name="Vosolsobe S."/>
            <person name="Rombauts S."/>
            <person name="Wilhelmsson P.K.I."/>
            <person name="Janitza P."/>
            <person name="Kern R."/>
            <person name="Heyl A."/>
            <person name="Rumpler F."/>
            <person name="Villalobos L.I.A.C."/>
            <person name="Clay J.M."/>
            <person name="Skokan R."/>
            <person name="Toyoda A."/>
            <person name="Suzuki Y."/>
            <person name="Kagoshima H."/>
            <person name="Schijlen E."/>
            <person name="Tajeshwar N."/>
            <person name="Catarino B."/>
            <person name="Hetherington A.J."/>
            <person name="Saltykova A."/>
            <person name="Bonnot C."/>
            <person name="Breuninger H."/>
            <person name="Symeonidi A."/>
            <person name="Radhakrishnan G.V."/>
            <person name="Van Nieuwerburgh F."/>
            <person name="Deforce D."/>
            <person name="Chang C."/>
            <person name="Karol K.G."/>
            <person name="Hedrich R."/>
            <person name="Ulvskov P."/>
            <person name="Glockner G."/>
            <person name="Delwiche C.F."/>
            <person name="Petrasek J."/>
            <person name="Van de Peer Y."/>
            <person name="Friml J."/>
            <person name="Beilby M."/>
            <person name="Dolan L."/>
            <person name="Kohara Y."/>
            <person name="Sugano S."/>
            <person name="Fujiyama A."/>
            <person name="Delaux P.-M."/>
            <person name="Quint M."/>
            <person name="TheiBen G."/>
            <person name="Hagemann M."/>
            <person name="Harholt J."/>
            <person name="Dunand C."/>
            <person name="Zachgo S."/>
            <person name="Langdale J."/>
            <person name="Maumus F."/>
            <person name="Straeten D.V.D."/>
            <person name="Gould S.B."/>
            <person name="Rensing S.A."/>
        </authorList>
    </citation>
    <scope>NUCLEOTIDE SEQUENCE [LARGE SCALE GENOMIC DNA]</scope>
    <source>
        <strain evidence="2 3">S276</strain>
    </source>
</reference>
<feature type="domain" description="Reverse transcriptase" evidence="1">
    <location>
        <begin position="257"/>
        <end position="528"/>
    </location>
</feature>
<evidence type="ECO:0000313" key="2">
    <source>
        <dbReference type="EMBL" id="GBG78679.1"/>
    </source>
</evidence>
<sequence length="796" mass="90664">MSAPMWLLTDPLNKQLVLQHWEHWIPLRPLQRSLMEHLHLGFQELSQIMQNRARVSRLAHDQTGQEYLRRMEELGEDPPMGQEEEWWAEWAALHSEWAGWQARDAELWGLSSKVKWVRNAERTSKMFFEQMKKAHHSPLILSMNHPFDPLQPKAGNTVEVLNYVELFYKELYKEEEEWSQEDMKDLPLEEVWSKCSTSITAEQKEALDGPITLEEVTGVLAMMQKGKAPGPDGMPVEYLMVAAQAVLPAICEAFNSLFAGEVRPPWTFGQAKIILLYKKGSVEDIRNWRPISLLSAPYKLYAKVLANRVGRLLPGLIHPTQTGFVPHKQILANVLLIRQILEMSQTVDPPLATLFLDFEKAYDRVRWPFLLQGLRIRGMGEVFVKAVQSVLQSTEARIQENGFFSAPLRVTRSVRQGCPLSPALYILYVEHLHEMIKRNVEIKGFVLPTGGEVKSNVFADDTAAVSLATQQSVSALRKEMAGFEKFAGAKLNWNKSVAVVPVTVEGDMFQDMRTQDPGVQLSYLGIRLPAALATGQQLEDLLHLAVTRMVAWGKRAAYGVFGKVLIVNNAVSSTLWYAGAVSDPTKRAWKEFKKALRKFLWKDDPHAPHLIYRVRWEKLVQPRAAGGLGLLDPRLQVVALQMRTVVWLLLEEDEAPWKIVTLQGMAEAIRVHPADVEIALLYPQLLGGLRRGSLWTPVLEKWRAAPLRHTIPSTCQQILQQTLFGNRFIIGQGSGFPWQGHPVAFGRQWMRCGIYRIADIWDVNAGTWREEEHILRQLDHQPQKKDRLEAIKRAIP</sequence>
<dbReference type="AlphaFoldDB" id="A0A388L8N4"/>
<accession>A0A388L8N4</accession>
<dbReference type="InterPro" id="IPR000477">
    <property type="entry name" value="RT_dom"/>
</dbReference>
<dbReference type="OrthoDB" id="1937528at2759"/>
<protein>
    <recommendedName>
        <fullName evidence="1">Reverse transcriptase domain-containing protein</fullName>
    </recommendedName>
</protein>
<dbReference type="EMBL" id="BFEA01000301">
    <property type="protein sequence ID" value="GBG78679.1"/>
    <property type="molecule type" value="Genomic_DNA"/>
</dbReference>
<dbReference type="Gramene" id="GBG78679">
    <property type="protein sequence ID" value="GBG78679"/>
    <property type="gene ID" value="CBR_g27902"/>
</dbReference>
<proteinExistence type="predicted"/>
<comment type="caution">
    <text evidence="2">The sequence shown here is derived from an EMBL/GenBank/DDBJ whole genome shotgun (WGS) entry which is preliminary data.</text>
</comment>